<dbReference type="EMBL" id="KB007890">
    <property type="protein sequence ID" value="ELR22032.1"/>
    <property type="molecule type" value="Genomic_DNA"/>
</dbReference>
<dbReference type="SMART" id="SM00173">
    <property type="entry name" value="RAS"/>
    <property type="match status" value="1"/>
</dbReference>
<accession>L8H9W9</accession>
<keyword evidence="1" id="KW-0547">Nucleotide-binding</keyword>
<organism evidence="3 4">
    <name type="scientific">Acanthamoeba castellanii (strain ATCC 30010 / Neff)</name>
    <dbReference type="NCBI Taxonomy" id="1257118"/>
    <lineage>
        <taxon>Eukaryota</taxon>
        <taxon>Amoebozoa</taxon>
        <taxon>Discosea</taxon>
        <taxon>Longamoebia</taxon>
        <taxon>Centramoebida</taxon>
        <taxon>Acanthamoebidae</taxon>
        <taxon>Acanthamoeba</taxon>
    </lineage>
</organism>
<dbReference type="SUPFAM" id="SSF52540">
    <property type="entry name" value="P-loop containing nucleoside triphosphate hydrolases"/>
    <property type="match status" value="1"/>
</dbReference>
<dbReference type="GO" id="GO:0005525">
    <property type="term" value="F:GTP binding"/>
    <property type="evidence" value="ECO:0007669"/>
    <property type="project" value="UniProtKB-KW"/>
</dbReference>
<proteinExistence type="predicted"/>
<dbReference type="GeneID" id="14922952"/>
<dbReference type="VEuPathDB" id="AmoebaDB:ACA1_157740"/>
<dbReference type="SMART" id="SM00176">
    <property type="entry name" value="RAN"/>
    <property type="match status" value="1"/>
</dbReference>
<protein>
    <submittedName>
        <fullName evidence="3">Rasrelated C3 botulinum toxin substrate 2, putative</fullName>
    </submittedName>
</protein>
<dbReference type="PANTHER" id="PTHR24072">
    <property type="entry name" value="RHO FAMILY GTPASE"/>
    <property type="match status" value="1"/>
</dbReference>
<dbReference type="Pfam" id="PF00071">
    <property type="entry name" value="Ras"/>
    <property type="match status" value="1"/>
</dbReference>
<dbReference type="SMART" id="SM00174">
    <property type="entry name" value="RHO"/>
    <property type="match status" value="1"/>
</dbReference>
<dbReference type="OMA" id="ARMNCKE"/>
<dbReference type="KEGG" id="acan:ACA1_157740"/>
<sequence length="193" mass="21929">MTEDQPVKCVVVGDGAVGKTCMLISHTEKKFPREYVPTVFDNYETHVTVEGKEVKFSLWDTAGQEAYQRIRTLSYPKTDIFLLCFSVVSRDSYDNVKETWLPELRHHCPSVPIILVGTKIDLREDEQTGEKHPTPGKSWPIEIKAVKYLECSALSRKGLKTVFDFALTYVLSADMREAHAQIQAPKKKSCSLF</sequence>
<dbReference type="SMART" id="SM00175">
    <property type="entry name" value="RAB"/>
    <property type="match status" value="1"/>
</dbReference>
<dbReference type="NCBIfam" id="TIGR00231">
    <property type="entry name" value="small_GTP"/>
    <property type="match status" value="1"/>
</dbReference>
<dbReference type="FunFam" id="3.40.50.300:FF:000118">
    <property type="entry name" value="Rho-related GTP-binding protein RhoG"/>
    <property type="match status" value="1"/>
</dbReference>
<gene>
    <name evidence="3" type="ORF">ACA1_157740</name>
</gene>
<dbReference type="AlphaFoldDB" id="L8H9W9"/>
<reference evidence="3 4" key="1">
    <citation type="journal article" date="2013" name="Genome Biol.">
        <title>Genome of Acanthamoeba castellanii highlights extensive lateral gene transfer and early evolution of tyrosine kinase signaling.</title>
        <authorList>
            <person name="Clarke M."/>
            <person name="Lohan A.J."/>
            <person name="Liu B."/>
            <person name="Lagkouvardos I."/>
            <person name="Roy S."/>
            <person name="Zafar N."/>
            <person name="Bertelli C."/>
            <person name="Schilde C."/>
            <person name="Kianianmomeni A."/>
            <person name="Burglin T.R."/>
            <person name="Frech C."/>
            <person name="Turcotte B."/>
            <person name="Kopec K.O."/>
            <person name="Synnott J.M."/>
            <person name="Choo C."/>
            <person name="Paponov I."/>
            <person name="Finkler A."/>
            <person name="Soon Heng Tan C."/>
            <person name="Hutchins A.P."/>
            <person name="Weinmeier T."/>
            <person name="Rattei T."/>
            <person name="Chu J.S."/>
            <person name="Gimenez G."/>
            <person name="Irimia M."/>
            <person name="Rigden D.J."/>
            <person name="Fitzpatrick D.A."/>
            <person name="Lorenzo-Morales J."/>
            <person name="Bateman A."/>
            <person name="Chiu C.H."/>
            <person name="Tang P."/>
            <person name="Hegemann P."/>
            <person name="Fromm H."/>
            <person name="Raoult D."/>
            <person name="Greub G."/>
            <person name="Miranda-Saavedra D."/>
            <person name="Chen N."/>
            <person name="Nash P."/>
            <person name="Ginger M.L."/>
            <person name="Horn M."/>
            <person name="Schaap P."/>
            <person name="Caler L."/>
            <person name="Loftus B."/>
        </authorList>
    </citation>
    <scope>NUCLEOTIDE SEQUENCE [LARGE SCALE GENOMIC DNA]</scope>
    <source>
        <strain evidence="3 4">Neff</strain>
    </source>
</reference>
<evidence type="ECO:0000256" key="2">
    <source>
        <dbReference type="ARBA" id="ARBA00023134"/>
    </source>
</evidence>
<dbReference type="GO" id="GO:0003924">
    <property type="term" value="F:GTPase activity"/>
    <property type="evidence" value="ECO:0007669"/>
    <property type="project" value="InterPro"/>
</dbReference>
<dbReference type="Proteomes" id="UP000011083">
    <property type="component" value="Unassembled WGS sequence"/>
</dbReference>
<dbReference type="PROSITE" id="PS51419">
    <property type="entry name" value="RAB"/>
    <property type="match status" value="1"/>
</dbReference>
<dbReference type="InterPro" id="IPR027417">
    <property type="entry name" value="P-loop_NTPase"/>
</dbReference>
<dbReference type="RefSeq" id="XP_004348490.1">
    <property type="nucleotide sequence ID" value="XM_004348440.1"/>
</dbReference>
<dbReference type="PRINTS" id="PR00449">
    <property type="entry name" value="RASTRNSFRMNG"/>
</dbReference>
<evidence type="ECO:0000313" key="3">
    <source>
        <dbReference type="EMBL" id="ELR22032.1"/>
    </source>
</evidence>
<dbReference type="InterPro" id="IPR001806">
    <property type="entry name" value="Small_GTPase"/>
</dbReference>
<evidence type="ECO:0000256" key="1">
    <source>
        <dbReference type="ARBA" id="ARBA00022741"/>
    </source>
</evidence>
<dbReference type="InterPro" id="IPR003578">
    <property type="entry name" value="Small_GTPase_Rho"/>
</dbReference>
<evidence type="ECO:0000313" key="4">
    <source>
        <dbReference type="Proteomes" id="UP000011083"/>
    </source>
</evidence>
<keyword evidence="2" id="KW-0342">GTP-binding</keyword>
<dbReference type="PROSITE" id="PS51420">
    <property type="entry name" value="RHO"/>
    <property type="match status" value="1"/>
</dbReference>
<name>L8H9W9_ACACF</name>
<dbReference type="PROSITE" id="PS51421">
    <property type="entry name" value="RAS"/>
    <property type="match status" value="1"/>
</dbReference>
<dbReference type="GO" id="GO:0007264">
    <property type="term" value="P:small GTPase-mediated signal transduction"/>
    <property type="evidence" value="ECO:0007669"/>
    <property type="project" value="InterPro"/>
</dbReference>
<dbReference type="STRING" id="1257118.L8H9W9"/>
<dbReference type="InterPro" id="IPR005225">
    <property type="entry name" value="Small_GTP-bd"/>
</dbReference>
<keyword evidence="4" id="KW-1185">Reference proteome</keyword>
<dbReference type="CDD" id="cd00157">
    <property type="entry name" value="Rho"/>
    <property type="match status" value="1"/>
</dbReference>
<dbReference type="OrthoDB" id="8830751at2759"/>
<dbReference type="Gene3D" id="3.40.50.300">
    <property type="entry name" value="P-loop containing nucleotide triphosphate hydrolases"/>
    <property type="match status" value="1"/>
</dbReference>